<keyword evidence="2" id="KW-0812">Transmembrane</keyword>
<dbReference type="EMBL" id="JQ795930">
    <property type="protein sequence ID" value="AFL03554.1"/>
    <property type="molecule type" value="Genomic_DNA"/>
</dbReference>
<dbReference type="InterPro" id="IPR057753">
    <property type="entry name" value="US29-like"/>
</dbReference>
<keyword evidence="6" id="KW-1185">Reference proteome</keyword>
<evidence type="ECO:0000313" key="5">
    <source>
        <dbReference type="Proteomes" id="UP000101154"/>
    </source>
</evidence>
<dbReference type="KEGG" id="vg:2952647"/>
<feature type="compositionally biased region" description="Low complexity" evidence="1">
    <location>
        <begin position="50"/>
        <end position="63"/>
    </location>
</feature>
<reference evidence="4 5" key="2">
    <citation type="journal article" date="2012" name="J. Virol.">
        <title>Reevaluation of the Coding Potential and Proteomic Analysis of the BAC-Derived Rhesus Cytomegalovirus Strain 68-1.</title>
        <authorList>
            <person name="Malouli D."/>
            <person name="Nakayasu E.S."/>
            <person name="Viswanathan K."/>
            <person name="Camp D.G.II."/>
            <person name="Chang W.L."/>
            <person name="Barry P.A."/>
            <person name="Smith R.D."/>
            <person name="Fruh K."/>
        </authorList>
    </citation>
    <scope>NUCLEOTIDE SEQUENCE [LARGE SCALE GENOMIC DNA]</scope>
    <source>
        <strain evidence="4">68-1 BAC</strain>
    </source>
</reference>
<accession>Q7TFC3</accession>
<sequence length="441" mass="49399">MLTRPWYIDIWWITLGCAPAVSVTVLLTTATVGAHSIVVHEASPPPPPSSSSLRLPITSPSSTHFNNPSKSSHIERTASAVGPTRQRTNALNRRRRQQQRKPYTCITGTHWTTNLVFTSCENTPSFVKLEGVRKWTLKGQPLGETSYYGGCCRLAHGENAYIILANGYGPAIHGHALRVDYATTNCTQPAIPFPTRLEITSTQGLQSRCGSNRFYFYGLECSTQLAFSTLGVVDVRRCPSVLAVRPLRRSGSFWDEQLRGLSLDILVCLALVMLLFMEIIPGQAFRYPIGTWRRVSAFPSTFRLHRWVKRNLASLFSSETEHQKKPSEAAANRTWTVPFPCSHTVLLAPIPFRLRRTMSFPSLQFPTSSAHNVSQITDNPTHGTYESHNLPPVTLPVTDYIEVIAEHAPIIYRQDANAVQAMLLQAALERDHNRQHDRNRC</sequence>
<feature type="transmembrane region" description="Helical" evidence="2">
    <location>
        <begin position="258"/>
        <end position="277"/>
    </location>
</feature>
<evidence type="ECO:0000256" key="2">
    <source>
        <dbReference type="SAM" id="Phobius"/>
    </source>
</evidence>
<evidence type="ECO:0000313" key="6">
    <source>
        <dbReference type="Proteomes" id="UP000161430"/>
    </source>
</evidence>
<evidence type="ECO:0000313" key="4">
    <source>
        <dbReference type="EMBL" id="AFL03554.1"/>
    </source>
</evidence>
<organismHost>
    <name type="scientific">Macaca mulatta</name>
    <name type="common">Rhesus macaque</name>
    <dbReference type="NCBI Taxonomy" id="9544"/>
</organismHost>
<keyword evidence="2" id="KW-0472">Membrane</keyword>
<dbReference type="RefSeq" id="YP_068308.1">
    <property type="nucleotide sequence ID" value="NC_006150.1"/>
</dbReference>
<proteinExistence type="predicted"/>
<dbReference type="Proteomes" id="UP000101154">
    <property type="component" value="Segment"/>
</dbReference>
<dbReference type="Pfam" id="PF25728">
    <property type="entry name" value="US29"/>
    <property type="match status" value="1"/>
</dbReference>
<reference evidence="3 6" key="1">
    <citation type="journal article" date="2003" name="J. Virol.">
        <title>Complete sequence and genomic analysis of rhesus cytomegalovirus.</title>
        <authorList>
            <person name="Hansen S.G."/>
            <person name="Strelow L.I."/>
            <person name="Franchi D.C."/>
            <person name="Anders D.G."/>
            <person name="Wong S.W."/>
        </authorList>
    </citation>
    <scope>NUCLEOTIDE SEQUENCE [LARGE SCALE GENOMIC DNA]</scope>
    <source>
        <strain evidence="3">68-1</strain>
    </source>
</reference>
<feature type="region of interest" description="Disordered" evidence="1">
    <location>
        <begin position="42"/>
        <end position="100"/>
    </location>
</feature>
<dbReference type="GeneID" id="2952647"/>
<evidence type="ECO:0000313" key="3">
    <source>
        <dbReference type="EMBL" id="AAP50741.1"/>
    </source>
</evidence>
<dbReference type="OrthoDB" id="19766at10239"/>
<dbReference type="Proteomes" id="UP000161430">
    <property type="component" value="Segment"/>
</dbReference>
<keyword evidence="2" id="KW-1133">Transmembrane helix</keyword>
<evidence type="ECO:0000256" key="1">
    <source>
        <dbReference type="SAM" id="MobiDB-lite"/>
    </source>
</evidence>
<organism evidence="3 6">
    <name type="scientific">Rhesus cytomegalovirus (strain 68-1)</name>
    <name type="common">RhCMV</name>
    <dbReference type="NCBI Taxonomy" id="47929"/>
    <lineage>
        <taxon>Viruses</taxon>
        <taxon>Duplodnaviria</taxon>
        <taxon>Heunggongvirae</taxon>
        <taxon>Peploviricota</taxon>
        <taxon>Herviviricetes</taxon>
        <taxon>Herpesvirales</taxon>
        <taxon>Orthoherpesviridae</taxon>
        <taxon>Betaherpesvirinae</taxon>
        <taxon>Cytomegalovirus</taxon>
        <taxon>Cytomegalovirus macacinebeta3</taxon>
    </lineage>
</organism>
<accession>I3WF91</accession>
<dbReference type="EMBL" id="AY186194">
    <property type="protein sequence ID" value="AAP50741.1"/>
    <property type="molecule type" value="Genomic_DNA"/>
</dbReference>
<protein>
    <submittedName>
        <fullName evidence="3">Rh221</fullName>
    </submittedName>
</protein>
<feature type="transmembrane region" description="Helical" evidence="2">
    <location>
        <begin position="6"/>
        <end position="27"/>
    </location>
</feature>
<name>Q7TFC3_RHCM6</name>